<dbReference type="EMBL" id="LJIJ01001176">
    <property type="protein sequence ID" value="ODM92680.1"/>
    <property type="molecule type" value="Genomic_DNA"/>
</dbReference>
<gene>
    <name evidence="1" type="ORF">Ocin01_14000</name>
</gene>
<organism evidence="1 2">
    <name type="scientific">Orchesella cincta</name>
    <name type="common">Springtail</name>
    <name type="synonym">Podura cincta</name>
    <dbReference type="NCBI Taxonomy" id="48709"/>
    <lineage>
        <taxon>Eukaryota</taxon>
        <taxon>Metazoa</taxon>
        <taxon>Ecdysozoa</taxon>
        <taxon>Arthropoda</taxon>
        <taxon>Hexapoda</taxon>
        <taxon>Collembola</taxon>
        <taxon>Entomobryomorpha</taxon>
        <taxon>Entomobryoidea</taxon>
        <taxon>Orchesellidae</taxon>
        <taxon>Orchesellinae</taxon>
        <taxon>Orchesella</taxon>
    </lineage>
</organism>
<dbReference type="AlphaFoldDB" id="A0A1D2MI51"/>
<evidence type="ECO:0000313" key="1">
    <source>
        <dbReference type="EMBL" id="ODM92680.1"/>
    </source>
</evidence>
<evidence type="ECO:0000313" key="2">
    <source>
        <dbReference type="Proteomes" id="UP000094527"/>
    </source>
</evidence>
<proteinExistence type="predicted"/>
<accession>A0A1D2MI51</accession>
<comment type="caution">
    <text evidence="1">The sequence shown here is derived from an EMBL/GenBank/DDBJ whole genome shotgun (WGS) entry which is preliminary data.</text>
</comment>
<sequence length="176" mass="19605">IPVQNNALSAARLLTNPESLLPPAFTHFLNSLAAPLISPLLSFLLSVELRKFPHPILKTNEVKAENWFAFKLLCAEILYQKLFCGRPCQWNPVLSVERITTAPNVTSMPVANCSYSNWIIVEVCVETLKFFDEITACLKSSILPAETAVDATMVIMKTTNRLLPTSWTCKPSRLNA</sequence>
<dbReference type="Proteomes" id="UP000094527">
    <property type="component" value="Unassembled WGS sequence"/>
</dbReference>
<name>A0A1D2MI51_ORCCI</name>
<feature type="non-terminal residue" evidence="1">
    <location>
        <position position="1"/>
    </location>
</feature>
<protein>
    <submittedName>
        <fullName evidence="1">Uncharacterized protein</fullName>
    </submittedName>
</protein>
<keyword evidence="2" id="KW-1185">Reference proteome</keyword>
<reference evidence="1 2" key="1">
    <citation type="journal article" date="2016" name="Genome Biol. Evol.">
        <title>Gene Family Evolution Reflects Adaptation to Soil Environmental Stressors in the Genome of the Collembolan Orchesella cincta.</title>
        <authorList>
            <person name="Faddeeva-Vakhrusheva A."/>
            <person name="Derks M.F."/>
            <person name="Anvar S.Y."/>
            <person name="Agamennone V."/>
            <person name="Suring W."/>
            <person name="Smit S."/>
            <person name="van Straalen N.M."/>
            <person name="Roelofs D."/>
        </authorList>
    </citation>
    <scope>NUCLEOTIDE SEQUENCE [LARGE SCALE GENOMIC DNA]</scope>
    <source>
        <tissue evidence="1">Mixed pool</tissue>
    </source>
</reference>